<dbReference type="InterPro" id="IPR000639">
    <property type="entry name" value="Epox_hydrolase-like"/>
</dbReference>
<dbReference type="GO" id="GO:0016787">
    <property type="term" value="F:hydrolase activity"/>
    <property type="evidence" value="ECO:0007669"/>
    <property type="project" value="UniProtKB-KW"/>
</dbReference>
<evidence type="ECO:0000313" key="3">
    <source>
        <dbReference type="EMBL" id="GLQ20320.1"/>
    </source>
</evidence>
<dbReference type="EMBL" id="BSNJ01000002">
    <property type="protein sequence ID" value="GLQ20320.1"/>
    <property type="molecule type" value="Genomic_DNA"/>
</dbReference>
<reference evidence="3" key="1">
    <citation type="journal article" date="2014" name="Int. J. Syst. Evol. Microbiol.">
        <title>Complete genome of a new Firmicutes species belonging to the dominant human colonic microbiota ('Ruminococcus bicirculans') reveals two chromosomes and a selective capacity to utilize plant glucans.</title>
        <authorList>
            <consortium name="NISC Comparative Sequencing Program"/>
            <person name="Wegmann U."/>
            <person name="Louis P."/>
            <person name="Goesmann A."/>
            <person name="Henrissat B."/>
            <person name="Duncan S.H."/>
            <person name="Flint H.J."/>
        </authorList>
    </citation>
    <scope>NUCLEOTIDE SEQUENCE</scope>
    <source>
        <strain evidence="3">NBRC 108216</strain>
    </source>
</reference>
<sequence length="318" mass="35763">MNYNDPTFVSCDGFQLATYPDGPETATPVLMIHGWPELAYSWQTTVPALRDAGYRTLPYDLLGYGHSDAPKAVNHYGIANLVGHVEAILDHYGIQKAIMLGHDWGGIILWHVVRMLKQRTIAAISISTPHVGRAPIDPMAIFEKRYGKNHYFVEFRDRTDAVEALFNSNPDAFFRMMFRTSPDGVELTPELTELPRRFADYLAAGAPDNGKMVVTPEQRAVYTDAYRKNGFLPGMNYYRNTTANWELAKGLSTQIEVSSLMISPANDFFLPPSVTDPMVKTVPDLTRVTIPNCGHWAMWDQPEAVNTTILDWLTDRGF</sequence>
<evidence type="ECO:0000259" key="2">
    <source>
        <dbReference type="Pfam" id="PF00561"/>
    </source>
</evidence>
<dbReference type="PRINTS" id="PR00412">
    <property type="entry name" value="EPOXHYDRLASE"/>
</dbReference>
<reference evidence="3" key="2">
    <citation type="submission" date="2023-01" db="EMBL/GenBank/DDBJ databases">
        <title>Draft genome sequence of Algimonas porphyrae strain NBRC 108216.</title>
        <authorList>
            <person name="Sun Q."/>
            <person name="Mori K."/>
        </authorList>
    </citation>
    <scope>NUCLEOTIDE SEQUENCE</scope>
    <source>
        <strain evidence="3">NBRC 108216</strain>
    </source>
</reference>
<keyword evidence="1 3" id="KW-0378">Hydrolase</keyword>
<evidence type="ECO:0000313" key="4">
    <source>
        <dbReference type="Proteomes" id="UP001161390"/>
    </source>
</evidence>
<comment type="caution">
    <text evidence="3">The sequence shown here is derived from an EMBL/GenBank/DDBJ whole genome shotgun (WGS) entry which is preliminary data.</text>
</comment>
<feature type="domain" description="AB hydrolase-1" evidence="2">
    <location>
        <begin position="28"/>
        <end position="302"/>
    </location>
</feature>
<dbReference type="InterPro" id="IPR029058">
    <property type="entry name" value="AB_hydrolase_fold"/>
</dbReference>
<dbReference type="SUPFAM" id="SSF53474">
    <property type="entry name" value="alpha/beta-Hydrolases"/>
    <property type="match status" value="1"/>
</dbReference>
<dbReference type="Pfam" id="PF00561">
    <property type="entry name" value="Abhydrolase_1"/>
    <property type="match status" value="1"/>
</dbReference>
<dbReference type="InterPro" id="IPR000073">
    <property type="entry name" value="AB_hydrolase_1"/>
</dbReference>
<keyword evidence="4" id="KW-1185">Reference proteome</keyword>
<gene>
    <name evidence="3" type="primary">ephA</name>
    <name evidence="3" type="ORF">GCM10007854_12750</name>
</gene>
<accession>A0ABQ5UZX7</accession>
<name>A0ABQ5UZX7_9PROT</name>
<proteinExistence type="predicted"/>
<dbReference type="Proteomes" id="UP001161390">
    <property type="component" value="Unassembled WGS sequence"/>
</dbReference>
<organism evidence="3 4">
    <name type="scientific">Algimonas porphyrae</name>
    <dbReference type="NCBI Taxonomy" id="1128113"/>
    <lineage>
        <taxon>Bacteria</taxon>
        <taxon>Pseudomonadati</taxon>
        <taxon>Pseudomonadota</taxon>
        <taxon>Alphaproteobacteria</taxon>
        <taxon>Maricaulales</taxon>
        <taxon>Robiginitomaculaceae</taxon>
        <taxon>Algimonas</taxon>
    </lineage>
</organism>
<evidence type="ECO:0000256" key="1">
    <source>
        <dbReference type="ARBA" id="ARBA00022801"/>
    </source>
</evidence>
<protein>
    <submittedName>
        <fullName evidence="3">Epoxide hydrolase</fullName>
    </submittedName>
</protein>
<dbReference type="PANTHER" id="PTHR43329">
    <property type="entry name" value="EPOXIDE HYDROLASE"/>
    <property type="match status" value="1"/>
</dbReference>
<dbReference type="Gene3D" id="3.40.50.1820">
    <property type="entry name" value="alpha/beta hydrolase"/>
    <property type="match status" value="1"/>
</dbReference>
<dbReference type="RefSeq" id="WP_284370785.1">
    <property type="nucleotide sequence ID" value="NZ_BSNJ01000002.1"/>
</dbReference>